<dbReference type="GO" id="GO:0030288">
    <property type="term" value="C:outer membrane-bounded periplasmic space"/>
    <property type="evidence" value="ECO:0007669"/>
    <property type="project" value="TreeGrafter"/>
</dbReference>
<feature type="region of interest" description="Disordered" evidence="1">
    <location>
        <begin position="187"/>
        <end position="217"/>
    </location>
</feature>
<evidence type="ECO:0000256" key="1">
    <source>
        <dbReference type="SAM" id="MobiDB-lite"/>
    </source>
</evidence>
<dbReference type="InterPro" id="IPR052211">
    <property type="entry name" value="Cpx_auxiliary_protein"/>
</dbReference>
<dbReference type="Proteomes" id="UP000318431">
    <property type="component" value="Unassembled WGS sequence"/>
</dbReference>
<keyword evidence="4" id="KW-1185">Reference proteome</keyword>
<feature type="signal peptide" evidence="2">
    <location>
        <begin position="1"/>
        <end position="33"/>
    </location>
</feature>
<dbReference type="RefSeq" id="WP_145647124.1">
    <property type="nucleotide sequence ID" value="NZ_VLLB01000001.1"/>
</dbReference>
<sequence>MKNKMKSAPLNQFLLAAALALPWAMSATSAASAAPAMDGGEGAPGQGPQAGERRGRPPGADMGPRGEAGPRGHGPGRGPGFGPDGDPDAGPGFDGMPPYLHGLDLSEAQEDRIFTILHDQIPYLRQQDKARDKAEHALFELHGAAKYDDAAAVKLAQAAAQADANITLSHLRTEQKVLAVLNAEQRKELAERREGRGPRREGGHGAPRDAGQAAPQQ</sequence>
<dbReference type="GO" id="GO:0051082">
    <property type="term" value="F:unfolded protein binding"/>
    <property type="evidence" value="ECO:0007669"/>
    <property type="project" value="TreeGrafter"/>
</dbReference>
<dbReference type="AlphaFoldDB" id="A0A562RJY6"/>
<evidence type="ECO:0000256" key="2">
    <source>
        <dbReference type="SAM" id="SignalP"/>
    </source>
</evidence>
<keyword evidence="2" id="KW-0732">Signal</keyword>
<accession>A0A562RJY6</accession>
<feature type="region of interest" description="Disordered" evidence="1">
    <location>
        <begin position="27"/>
        <end position="102"/>
    </location>
</feature>
<dbReference type="PANTHER" id="PTHR38102:SF1">
    <property type="entry name" value="PERIPLASMIC CHAPERONE SPY"/>
    <property type="match status" value="1"/>
</dbReference>
<feature type="chain" id="PRO_5022048048" evidence="2">
    <location>
        <begin position="34"/>
        <end position="217"/>
    </location>
</feature>
<comment type="caution">
    <text evidence="3">The sequence shown here is derived from an EMBL/GenBank/DDBJ whole genome shotgun (WGS) entry which is preliminary data.</text>
</comment>
<dbReference type="PANTHER" id="PTHR38102">
    <property type="entry name" value="PERIPLASMIC CHAPERONE SPY"/>
    <property type="match status" value="1"/>
</dbReference>
<name>A0A562RJY6_9BURK</name>
<protein>
    <submittedName>
        <fullName evidence="3">Spy/CpxP family protein refolding chaperone</fullName>
    </submittedName>
</protein>
<feature type="compositionally biased region" description="Low complexity" evidence="1">
    <location>
        <begin position="88"/>
        <end position="98"/>
    </location>
</feature>
<evidence type="ECO:0000313" key="3">
    <source>
        <dbReference type="EMBL" id="TWI69358.1"/>
    </source>
</evidence>
<feature type="compositionally biased region" description="Basic and acidic residues" evidence="1">
    <location>
        <begin position="187"/>
        <end position="207"/>
    </location>
</feature>
<organism evidence="3 4">
    <name type="scientific">Pseudoduganella lurida</name>
    <dbReference type="NCBI Taxonomy" id="1036180"/>
    <lineage>
        <taxon>Bacteria</taxon>
        <taxon>Pseudomonadati</taxon>
        <taxon>Pseudomonadota</taxon>
        <taxon>Betaproteobacteria</taxon>
        <taxon>Burkholderiales</taxon>
        <taxon>Oxalobacteraceae</taxon>
        <taxon>Telluria group</taxon>
        <taxon>Pseudoduganella</taxon>
    </lineage>
</organism>
<feature type="compositionally biased region" description="Gly residues" evidence="1">
    <location>
        <begin position="69"/>
        <end position="83"/>
    </location>
</feature>
<proteinExistence type="predicted"/>
<gene>
    <name evidence="3" type="ORF">IP91_00426</name>
</gene>
<feature type="compositionally biased region" description="Low complexity" evidence="1">
    <location>
        <begin position="27"/>
        <end position="36"/>
    </location>
</feature>
<reference evidence="3 4" key="1">
    <citation type="journal article" date="2015" name="Stand. Genomic Sci.">
        <title>Genomic Encyclopedia of Bacterial and Archaeal Type Strains, Phase III: the genomes of soil and plant-associated and newly described type strains.</title>
        <authorList>
            <person name="Whitman W.B."/>
            <person name="Woyke T."/>
            <person name="Klenk H.P."/>
            <person name="Zhou Y."/>
            <person name="Lilburn T.G."/>
            <person name="Beck B.J."/>
            <person name="De Vos P."/>
            <person name="Vandamme P."/>
            <person name="Eisen J.A."/>
            <person name="Garrity G."/>
            <person name="Hugenholtz P."/>
            <person name="Kyrpides N.C."/>
        </authorList>
    </citation>
    <scope>NUCLEOTIDE SEQUENCE [LARGE SCALE GENOMIC DNA]</scope>
    <source>
        <strain evidence="3 4">CGMCC 1.10822</strain>
    </source>
</reference>
<dbReference type="Gene3D" id="1.20.120.1490">
    <property type="match status" value="1"/>
</dbReference>
<dbReference type="EMBL" id="VLLB01000001">
    <property type="protein sequence ID" value="TWI69358.1"/>
    <property type="molecule type" value="Genomic_DNA"/>
</dbReference>
<evidence type="ECO:0000313" key="4">
    <source>
        <dbReference type="Proteomes" id="UP000318431"/>
    </source>
</evidence>
<dbReference type="OrthoDB" id="8928345at2"/>